<evidence type="ECO:0000313" key="1">
    <source>
        <dbReference type="EMBL" id="KAK7015248.1"/>
    </source>
</evidence>
<dbReference type="Proteomes" id="UP001362999">
    <property type="component" value="Unassembled WGS sequence"/>
</dbReference>
<organism evidence="1 2">
    <name type="scientific">Favolaschia claudopus</name>
    <dbReference type="NCBI Taxonomy" id="2862362"/>
    <lineage>
        <taxon>Eukaryota</taxon>
        <taxon>Fungi</taxon>
        <taxon>Dikarya</taxon>
        <taxon>Basidiomycota</taxon>
        <taxon>Agaricomycotina</taxon>
        <taxon>Agaricomycetes</taxon>
        <taxon>Agaricomycetidae</taxon>
        <taxon>Agaricales</taxon>
        <taxon>Marasmiineae</taxon>
        <taxon>Mycenaceae</taxon>
        <taxon>Favolaschia</taxon>
    </lineage>
</organism>
<keyword evidence="2" id="KW-1185">Reference proteome</keyword>
<comment type="caution">
    <text evidence="1">The sequence shown here is derived from an EMBL/GenBank/DDBJ whole genome shotgun (WGS) entry which is preliminary data.</text>
</comment>
<dbReference type="EMBL" id="JAWWNJ010000054">
    <property type="protein sequence ID" value="KAK7015248.1"/>
    <property type="molecule type" value="Genomic_DNA"/>
</dbReference>
<gene>
    <name evidence="1" type="ORF">R3P38DRAFT_3361874</name>
</gene>
<proteinExistence type="predicted"/>
<protein>
    <submittedName>
        <fullName evidence="1">Uncharacterized protein</fullName>
    </submittedName>
</protein>
<reference evidence="1 2" key="1">
    <citation type="journal article" date="2024" name="J Genomics">
        <title>Draft genome sequencing and assembly of Favolaschia claudopus CIRM-BRFM 2984 isolated from oak limbs.</title>
        <authorList>
            <person name="Navarro D."/>
            <person name="Drula E."/>
            <person name="Chaduli D."/>
            <person name="Cazenave R."/>
            <person name="Ahrendt S."/>
            <person name="Wang J."/>
            <person name="Lipzen A."/>
            <person name="Daum C."/>
            <person name="Barry K."/>
            <person name="Grigoriev I.V."/>
            <person name="Favel A."/>
            <person name="Rosso M.N."/>
            <person name="Martin F."/>
        </authorList>
    </citation>
    <scope>NUCLEOTIDE SEQUENCE [LARGE SCALE GENOMIC DNA]</scope>
    <source>
        <strain evidence="1 2">CIRM-BRFM 2984</strain>
    </source>
</reference>
<sequence>MPTVLTIAQPQYLAPEINARFLIVTPWMFLGHNQPLILAEFGDLSQKLKNHARGWMGVTLAAKVVSGKVVNTSWKSSLSTAKYAKLGSSSFDIRTGNGAKNNAPIHVAESFRWRQKPRSRKSVQKTSGLWGKQLENETVNNYVSKNGAGICVLWAARFQGGAGDLSLRICISFGVQERRIPPTRVRIQIDQRSQREDRVADSCQHLVILGDTTSGLW</sequence>
<evidence type="ECO:0000313" key="2">
    <source>
        <dbReference type="Proteomes" id="UP001362999"/>
    </source>
</evidence>
<dbReference type="AlphaFoldDB" id="A0AAW0ARX1"/>
<name>A0AAW0ARX1_9AGAR</name>
<accession>A0AAW0ARX1</accession>